<dbReference type="Gene3D" id="2.60.40.1220">
    <property type="match status" value="1"/>
</dbReference>
<evidence type="ECO:0000259" key="3">
    <source>
        <dbReference type="PROSITE" id="PS51841"/>
    </source>
</evidence>
<dbReference type="SUPFAM" id="SSF74853">
    <property type="entry name" value="Lamin A/C globular tail domain"/>
    <property type="match status" value="1"/>
</dbReference>
<dbReference type="OrthoDB" id="9758406at2"/>
<dbReference type="Gene3D" id="2.60.40.4070">
    <property type="match status" value="1"/>
</dbReference>
<feature type="domain" description="LTD" evidence="3">
    <location>
        <begin position="17"/>
        <end position="136"/>
    </location>
</feature>
<sequence>MSKTNLLLLLLCGCLCAKAQTAARYDMVITEIMADPTPVVGLPNAEYIEIRNVSSTAFNLSGWKLSDATSTATITASFVLQPDSVVVLCSNSNVAAFSVYGRTIGVASFPSLDNEGDVLTLRSPQNKVIHCVAYTSDWYGNEAKKDGGWSLEMIDAKNPCGGKENWKASINNLGGTPGKTNSVNGTNTDATPPQLKRAYTPDSLNIVLLFNEPLDSSSGAAVSNYSINGLSIASALSVASQFNAVQLKLNSPLQPSTIYTITASNVTDCKGNAIGAYNKTRIGLPQTPISNDAVINEILFNPKSPGSDYVEVYNRSKKIIDASKLYVANRSSGGLVASLKKISEDPFYLFPDDYLVVTEDASVLKGQYFVKNEDALLQLSSLPSYPDDKGNVVLIDLNGTIVDEVVYNKDWQFGLINDDEGVALERIDPGAASQSKNNWHSAAATAGYGTPTYKNSQYKRPEDVKATIDVSPKIFSPDNDGRDDIADVNYKVEEPGYVANVFIFDASGRLVRQLVKNDLLGLKGSWIWDGLGENHTKLSIGTYVVLTEIFNLQGKKKSFKQAVVLARQLN</sequence>
<feature type="signal peptide" evidence="2">
    <location>
        <begin position="1"/>
        <end position="19"/>
    </location>
</feature>
<dbReference type="AlphaFoldDB" id="A0A5B8ULX0"/>
<keyword evidence="1 2" id="KW-0732">Signal</keyword>
<accession>A0A5B8ULX0</accession>
<evidence type="ECO:0000256" key="2">
    <source>
        <dbReference type="SAM" id="SignalP"/>
    </source>
</evidence>
<keyword evidence="5" id="KW-1185">Reference proteome</keyword>
<dbReference type="InterPro" id="IPR001322">
    <property type="entry name" value="Lamin_tail_dom"/>
</dbReference>
<dbReference type="RefSeq" id="WP_146790237.1">
    <property type="nucleotide sequence ID" value="NZ_BAABIO010000003.1"/>
</dbReference>
<dbReference type="Gene3D" id="2.60.40.1260">
    <property type="entry name" value="Lamin Tail domain"/>
    <property type="match status" value="1"/>
</dbReference>
<dbReference type="PROSITE" id="PS51841">
    <property type="entry name" value="LTD"/>
    <property type="match status" value="1"/>
</dbReference>
<protein>
    <recommendedName>
        <fullName evidence="3">LTD domain-containing protein</fullName>
    </recommendedName>
</protein>
<evidence type="ECO:0000313" key="4">
    <source>
        <dbReference type="EMBL" id="QEC57671.1"/>
    </source>
</evidence>
<evidence type="ECO:0000313" key="5">
    <source>
        <dbReference type="Proteomes" id="UP000321204"/>
    </source>
</evidence>
<dbReference type="KEGG" id="fgg:FSB75_17770"/>
<organism evidence="4 5">
    <name type="scientific">Flavisolibacter ginsenosidimutans</name>
    <dbReference type="NCBI Taxonomy" id="661481"/>
    <lineage>
        <taxon>Bacteria</taxon>
        <taxon>Pseudomonadati</taxon>
        <taxon>Bacteroidota</taxon>
        <taxon>Chitinophagia</taxon>
        <taxon>Chitinophagales</taxon>
        <taxon>Chitinophagaceae</taxon>
        <taxon>Flavisolibacter</taxon>
    </lineage>
</organism>
<gene>
    <name evidence="4" type="ORF">FSB75_17770</name>
</gene>
<dbReference type="InterPro" id="IPR036415">
    <property type="entry name" value="Lamin_tail_dom_sf"/>
</dbReference>
<name>A0A5B8ULX0_9BACT</name>
<dbReference type="Pfam" id="PF13205">
    <property type="entry name" value="Big_5"/>
    <property type="match status" value="1"/>
</dbReference>
<dbReference type="EMBL" id="CP042433">
    <property type="protein sequence ID" value="QEC57671.1"/>
    <property type="molecule type" value="Genomic_DNA"/>
</dbReference>
<dbReference type="InterPro" id="IPR032812">
    <property type="entry name" value="SbsA_Ig"/>
</dbReference>
<dbReference type="Proteomes" id="UP000321204">
    <property type="component" value="Chromosome"/>
</dbReference>
<reference evidence="4 5" key="1">
    <citation type="journal article" date="2015" name="Int. J. Syst. Evol. Microbiol.">
        <title>Flavisolibacter ginsenosidimutans sp. nov., with ginsenoside-converting activity isolated from soil used for cultivating ginseng.</title>
        <authorList>
            <person name="Zhao Y."/>
            <person name="Liu Q."/>
            <person name="Kang M.S."/>
            <person name="Jin F."/>
            <person name="Yu H."/>
            <person name="Im W.T."/>
        </authorList>
    </citation>
    <scope>NUCLEOTIDE SEQUENCE [LARGE SCALE GENOMIC DNA]</scope>
    <source>
        <strain evidence="4 5">Gsoil 636</strain>
    </source>
</reference>
<feature type="chain" id="PRO_5023041474" description="LTD domain-containing protein" evidence="2">
    <location>
        <begin position="20"/>
        <end position="570"/>
    </location>
</feature>
<proteinExistence type="predicted"/>
<evidence type="ECO:0000256" key="1">
    <source>
        <dbReference type="ARBA" id="ARBA00022729"/>
    </source>
</evidence>
<dbReference type="Pfam" id="PF00932">
    <property type="entry name" value="LTD"/>
    <property type="match status" value="1"/>
</dbReference>
<dbReference type="InterPro" id="IPR014755">
    <property type="entry name" value="Cu-Rt/internalin_Ig-like"/>
</dbReference>